<feature type="region of interest" description="Disordered" evidence="1">
    <location>
        <begin position="1"/>
        <end position="54"/>
    </location>
</feature>
<dbReference type="AlphaFoldDB" id="A0A7W7MCY9"/>
<comment type="caution">
    <text evidence="2">The sequence shown here is derived from an EMBL/GenBank/DDBJ whole genome shotgun (WGS) entry which is preliminary data.</text>
</comment>
<organism evidence="2 3">
    <name type="scientific">Actinoplanes octamycinicus</name>
    <dbReference type="NCBI Taxonomy" id="135948"/>
    <lineage>
        <taxon>Bacteria</taxon>
        <taxon>Bacillati</taxon>
        <taxon>Actinomycetota</taxon>
        <taxon>Actinomycetes</taxon>
        <taxon>Micromonosporales</taxon>
        <taxon>Micromonosporaceae</taxon>
        <taxon>Actinoplanes</taxon>
    </lineage>
</organism>
<gene>
    <name evidence="2" type="ORF">BJY16_009156</name>
</gene>
<evidence type="ECO:0000313" key="2">
    <source>
        <dbReference type="EMBL" id="MBB4745697.1"/>
    </source>
</evidence>
<accession>A0A7W7MCY9</accession>
<keyword evidence="3" id="KW-1185">Reference proteome</keyword>
<dbReference type="RefSeq" id="WP_221502121.1">
    <property type="nucleotide sequence ID" value="NZ_BAABFG010000005.1"/>
</dbReference>
<name>A0A7W7MCY9_9ACTN</name>
<protein>
    <submittedName>
        <fullName evidence="2">Uncharacterized protein</fullName>
    </submittedName>
</protein>
<proteinExistence type="predicted"/>
<dbReference type="Pfam" id="PF18143">
    <property type="entry name" value="HAD_SAK_2"/>
    <property type="match status" value="1"/>
</dbReference>
<evidence type="ECO:0000256" key="1">
    <source>
        <dbReference type="SAM" id="MobiDB-lite"/>
    </source>
</evidence>
<dbReference type="Proteomes" id="UP000546162">
    <property type="component" value="Unassembled WGS sequence"/>
</dbReference>
<dbReference type="EMBL" id="JACHNB010000001">
    <property type="protein sequence ID" value="MBB4745697.1"/>
    <property type="molecule type" value="Genomic_DNA"/>
</dbReference>
<evidence type="ECO:0000313" key="3">
    <source>
        <dbReference type="Proteomes" id="UP000546162"/>
    </source>
</evidence>
<reference evidence="2 3" key="1">
    <citation type="submission" date="2020-08" db="EMBL/GenBank/DDBJ databases">
        <title>Sequencing the genomes of 1000 actinobacteria strains.</title>
        <authorList>
            <person name="Klenk H.-P."/>
        </authorList>
    </citation>
    <scope>NUCLEOTIDE SEQUENCE [LARGE SCALE GENOMIC DNA]</scope>
    <source>
        <strain evidence="2 3">DSM 45809</strain>
    </source>
</reference>
<sequence length="221" mass="24073">MPPATSTTPSPEPTASFTTPSSEPTATFTTPSSEPTATFTTLRPDPAAASPSATTARMRPVWLLDVDGVLNANRPGWGAAPRRAMAYAAGTGFLMRWAPALLDRIRAIHRSGAVEIRWCTTWCPQSEQLERLFALPRLEPCWTDELHQPEAAAAKLAAARRVLAAGRPLIWTDDADIPPAAHEELPRLGRTLLITPRPNRGLQPEHLDAVEQFLVTSRPHP</sequence>